<feature type="transmembrane region" description="Helical" evidence="1">
    <location>
        <begin position="36"/>
        <end position="57"/>
    </location>
</feature>
<dbReference type="EMBL" id="CAFBPZ010000107">
    <property type="protein sequence ID" value="CAB5041566.1"/>
    <property type="molecule type" value="Genomic_DNA"/>
</dbReference>
<dbReference type="AlphaFoldDB" id="A0A6J7SKT8"/>
<keyword evidence="1" id="KW-0812">Transmembrane</keyword>
<keyword evidence="1" id="KW-0472">Membrane</keyword>
<keyword evidence="1" id="KW-1133">Transmembrane helix</keyword>
<proteinExistence type="predicted"/>
<name>A0A6J7SKT8_9ZZZZ</name>
<reference evidence="2" key="1">
    <citation type="submission" date="2020-05" db="EMBL/GenBank/DDBJ databases">
        <authorList>
            <person name="Chiriac C."/>
            <person name="Salcher M."/>
            <person name="Ghai R."/>
            <person name="Kavagutti S V."/>
        </authorList>
    </citation>
    <scope>NUCLEOTIDE SEQUENCE</scope>
</reference>
<evidence type="ECO:0000313" key="2">
    <source>
        <dbReference type="EMBL" id="CAB5041566.1"/>
    </source>
</evidence>
<evidence type="ECO:0000256" key="1">
    <source>
        <dbReference type="SAM" id="Phobius"/>
    </source>
</evidence>
<organism evidence="2">
    <name type="scientific">freshwater metagenome</name>
    <dbReference type="NCBI Taxonomy" id="449393"/>
    <lineage>
        <taxon>unclassified sequences</taxon>
        <taxon>metagenomes</taxon>
        <taxon>ecological metagenomes</taxon>
    </lineage>
</organism>
<accession>A0A6J7SKT8</accession>
<sequence length="118" mass="13204">MYGAVIGTEKSLASARINTNCTRWANPAITLSLRNLLILVSSAGLGTVTVWVMPKVWHERSGKNRKWPRFPEATSRYVFERLELGHDFAHEQCGSRRSLANLDAYGFKCFLLGCCGAR</sequence>
<gene>
    <name evidence="2" type="ORF">UFOPK4237_01340</name>
</gene>
<protein>
    <submittedName>
        <fullName evidence="2">Unannotated protein</fullName>
    </submittedName>
</protein>